<dbReference type="PANTHER" id="PTHR11102:SF160">
    <property type="entry name" value="ERAD-ASSOCIATED E3 UBIQUITIN-PROTEIN LIGASE COMPONENT HRD3"/>
    <property type="match status" value="1"/>
</dbReference>
<gene>
    <name evidence="1" type="ORF">KPC_2532</name>
</gene>
<organism evidence="1 2">
    <name type="scientific">Acinetobacter stercoris</name>
    <dbReference type="NCBI Taxonomy" id="2126983"/>
    <lineage>
        <taxon>Bacteria</taxon>
        <taxon>Pseudomonadati</taxon>
        <taxon>Pseudomonadota</taxon>
        <taxon>Gammaproteobacteria</taxon>
        <taxon>Moraxellales</taxon>
        <taxon>Moraxellaceae</taxon>
        <taxon>Acinetobacter</taxon>
    </lineage>
</organism>
<protein>
    <submittedName>
        <fullName evidence="1">Sel1 repeat protein</fullName>
    </submittedName>
</protein>
<reference evidence="2" key="1">
    <citation type="submission" date="2018-03" db="EMBL/GenBank/DDBJ databases">
        <authorList>
            <person name="Blom J."/>
        </authorList>
    </citation>
    <scope>NUCLEOTIDE SEQUENCE [LARGE SCALE GENOMIC DNA]</scope>
    <source>
        <strain evidence="2">KPC-SM-21</strain>
    </source>
</reference>
<dbReference type="InterPro" id="IPR011990">
    <property type="entry name" value="TPR-like_helical_dom_sf"/>
</dbReference>
<evidence type="ECO:0000313" key="2">
    <source>
        <dbReference type="Proteomes" id="UP000245974"/>
    </source>
</evidence>
<dbReference type="InterPro" id="IPR050767">
    <property type="entry name" value="Sel1_AlgK"/>
</dbReference>
<name>A0A2U3N135_9GAMM</name>
<sequence length="485" mass="55025">MSENASETINSEHMNDVTFERIQQGDAETCYVWVVQSEQMGFAQNDQEAQYRVDLLVKSSNQDHAEASILLGKWHLAGHYVMRNVSSAILFFEHAVKLGSVLANFELAKIYLNGLVGHVDEQLGMAYLKPAIEHGFADAILLQVQKLSSQLEKDPIRILVENYNKNQHKESLKFLVESDQFEKGSVTNILLELAGYDYFACALLAFMYLKQGNDQQASHYANLAQEQNDPYGCYICAQLALKNSKSSKQTVQAFLLKAAKNGHIESAYLLAVDYMQQADLCKKTEDRQKYIDQAFSLFVQAAEAGDRDAQYSLAQCYKYGIGTVKHPVQGIFWLEKAAQSDHTDAQFELSMLSPIESQQHLRLLNAAAEKGHPQAMLCMAIYEQKHHRMDQARMWLLKAKEHKVIRAYYLLAQMYRNGIGVKSDLNEYVELLKQAAEFGEVDAYFELFKVYKEGIGVRRNKKCAVKYLNLAKAHQHLEASSIELS</sequence>
<dbReference type="Proteomes" id="UP000245974">
    <property type="component" value="Unassembled WGS sequence"/>
</dbReference>
<dbReference type="InterPro" id="IPR006597">
    <property type="entry name" value="Sel1-like"/>
</dbReference>
<proteinExistence type="predicted"/>
<dbReference type="SMART" id="SM00671">
    <property type="entry name" value="SEL1"/>
    <property type="match status" value="8"/>
</dbReference>
<dbReference type="EMBL" id="OOGT01000129">
    <property type="protein sequence ID" value="SPL71354.1"/>
    <property type="molecule type" value="Genomic_DNA"/>
</dbReference>
<dbReference type="Pfam" id="PF08238">
    <property type="entry name" value="Sel1"/>
    <property type="match status" value="6"/>
</dbReference>
<dbReference type="AlphaFoldDB" id="A0A2U3N135"/>
<dbReference type="SUPFAM" id="SSF81901">
    <property type="entry name" value="HCP-like"/>
    <property type="match status" value="3"/>
</dbReference>
<dbReference type="Gene3D" id="1.25.40.10">
    <property type="entry name" value="Tetratricopeptide repeat domain"/>
    <property type="match status" value="3"/>
</dbReference>
<accession>A0A2U3N135</accession>
<evidence type="ECO:0000313" key="1">
    <source>
        <dbReference type="EMBL" id="SPL71354.1"/>
    </source>
</evidence>
<dbReference type="RefSeq" id="WP_228212262.1">
    <property type="nucleotide sequence ID" value="NZ_OOGT01000129.1"/>
</dbReference>
<dbReference type="PANTHER" id="PTHR11102">
    <property type="entry name" value="SEL-1-LIKE PROTEIN"/>
    <property type="match status" value="1"/>
</dbReference>
<dbReference type="InParanoid" id="A0A2U3N135"/>
<keyword evidence="2" id="KW-1185">Reference proteome</keyword>